<feature type="non-terminal residue" evidence="2">
    <location>
        <position position="1"/>
    </location>
</feature>
<sequence>IVKNGVLEKVKGLIYHNHSGFRYPTRLLSVMFVGGCVIYVITVEILVEFVSLLNNVLELFESALQSYGPATPGEDEET</sequence>
<name>A0A0B6ZVR1_9EUPU</name>
<evidence type="ECO:0000256" key="1">
    <source>
        <dbReference type="SAM" id="Phobius"/>
    </source>
</evidence>
<feature type="transmembrane region" description="Helical" evidence="1">
    <location>
        <begin position="27"/>
        <end position="47"/>
    </location>
</feature>
<keyword evidence="1" id="KW-1133">Transmembrane helix</keyword>
<feature type="non-terminal residue" evidence="2">
    <location>
        <position position="78"/>
    </location>
</feature>
<proteinExistence type="predicted"/>
<keyword evidence="1" id="KW-0812">Transmembrane</keyword>
<organism evidence="2">
    <name type="scientific">Arion vulgaris</name>
    <dbReference type="NCBI Taxonomy" id="1028688"/>
    <lineage>
        <taxon>Eukaryota</taxon>
        <taxon>Metazoa</taxon>
        <taxon>Spiralia</taxon>
        <taxon>Lophotrochozoa</taxon>
        <taxon>Mollusca</taxon>
        <taxon>Gastropoda</taxon>
        <taxon>Heterobranchia</taxon>
        <taxon>Euthyneura</taxon>
        <taxon>Panpulmonata</taxon>
        <taxon>Eupulmonata</taxon>
        <taxon>Stylommatophora</taxon>
        <taxon>Helicina</taxon>
        <taxon>Arionoidea</taxon>
        <taxon>Arionidae</taxon>
        <taxon>Arion</taxon>
    </lineage>
</organism>
<gene>
    <name evidence="2" type="primary">ORF80256</name>
</gene>
<protein>
    <submittedName>
        <fullName evidence="2">Uncharacterized protein</fullName>
    </submittedName>
</protein>
<reference evidence="2" key="1">
    <citation type="submission" date="2014-12" db="EMBL/GenBank/DDBJ databases">
        <title>Insight into the proteome of Arion vulgaris.</title>
        <authorList>
            <person name="Aradska J."/>
            <person name="Bulat T."/>
            <person name="Smidak R."/>
            <person name="Sarate P."/>
            <person name="Gangsoo J."/>
            <person name="Sialana F."/>
            <person name="Bilban M."/>
            <person name="Lubec G."/>
        </authorList>
    </citation>
    <scope>NUCLEOTIDE SEQUENCE</scope>
    <source>
        <tissue evidence="2">Skin</tissue>
    </source>
</reference>
<keyword evidence="1" id="KW-0472">Membrane</keyword>
<dbReference type="AlphaFoldDB" id="A0A0B6ZVR1"/>
<accession>A0A0B6ZVR1</accession>
<dbReference type="EMBL" id="HACG01025031">
    <property type="protein sequence ID" value="CEK71896.1"/>
    <property type="molecule type" value="Transcribed_RNA"/>
</dbReference>
<evidence type="ECO:0000313" key="2">
    <source>
        <dbReference type="EMBL" id="CEK71896.1"/>
    </source>
</evidence>